<dbReference type="Gramene" id="ONK58488">
    <property type="protein sequence ID" value="ONK58488"/>
    <property type="gene ID" value="A4U43_C09F13560"/>
</dbReference>
<dbReference type="Proteomes" id="UP000243459">
    <property type="component" value="Chromosome 9"/>
</dbReference>
<keyword evidence="1" id="KW-0732">Signal</keyword>
<feature type="signal peptide" evidence="1">
    <location>
        <begin position="1"/>
        <end position="29"/>
    </location>
</feature>
<feature type="chain" id="PRO_5024317722" description="Anaphase-promoting complex subunit 13" evidence="1">
    <location>
        <begin position="30"/>
        <end position="139"/>
    </location>
</feature>
<evidence type="ECO:0008006" key="4">
    <source>
        <dbReference type="Google" id="ProtNLM"/>
    </source>
</evidence>
<keyword evidence="3" id="KW-1185">Reference proteome</keyword>
<evidence type="ECO:0000256" key="1">
    <source>
        <dbReference type="SAM" id="SignalP"/>
    </source>
</evidence>
<dbReference type="EMBL" id="CM007389">
    <property type="protein sequence ID" value="ONK58488.1"/>
    <property type="molecule type" value="Genomic_DNA"/>
</dbReference>
<name>A0A5P1E7D9_ASPOF</name>
<reference evidence="3" key="1">
    <citation type="journal article" date="2017" name="Nat. Commun.">
        <title>The asparagus genome sheds light on the origin and evolution of a young Y chromosome.</title>
        <authorList>
            <person name="Harkess A."/>
            <person name="Zhou J."/>
            <person name="Xu C."/>
            <person name="Bowers J.E."/>
            <person name="Van der Hulst R."/>
            <person name="Ayyampalayam S."/>
            <person name="Mercati F."/>
            <person name="Riccardi P."/>
            <person name="McKain M.R."/>
            <person name="Kakrana A."/>
            <person name="Tang H."/>
            <person name="Ray J."/>
            <person name="Groenendijk J."/>
            <person name="Arikit S."/>
            <person name="Mathioni S.M."/>
            <person name="Nakano M."/>
            <person name="Shan H."/>
            <person name="Telgmann-Rauber A."/>
            <person name="Kanno A."/>
            <person name="Yue Z."/>
            <person name="Chen H."/>
            <person name="Li W."/>
            <person name="Chen Y."/>
            <person name="Xu X."/>
            <person name="Zhang Y."/>
            <person name="Luo S."/>
            <person name="Chen H."/>
            <person name="Gao J."/>
            <person name="Mao Z."/>
            <person name="Pires J.C."/>
            <person name="Luo M."/>
            <person name="Kudrna D."/>
            <person name="Wing R.A."/>
            <person name="Meyers B.C."/>
            <person name="Yi K."/>
            <person name="Kong H."/>
            <person name="Lavrijsen P."/>
            <person name="Sunseri F."/>
            <person name="Falavigna A."/>
            <person name="Ye Y."/>
            <person name="Leebens-Mack J.H."/>
            <person name="Chen G."/>
        </authorList>
    </citation>
    <scope>NUCLEOTIDE SEQUENCE [LARGE SCALE GENOMIC DNA]</scope>
    <source>
        <strain evidence="3">cv. DH0086</strain>
    </source>
</reference>
<organism evidence="2 3">
    <name type="scientific">Asparagus officinalis</name>
    <name type="common">Garden asparagus</name>
    <dbReference type="NCBI Taxonomy" id="4686"/>
    <lineage>
        <taxon>Eukaryota</taxon>
        <taxon>Viridiplantae</taxon>
        <taxon>Streptophyta</taxon>
        <taxon>Embryophyta</taxon>
        <taxon>Tracheophyta</taxon>
        <taxon>Spermatophyta</taxon>
        <taxon>Magnoliopsida</taxon>
        <taxon>Liliopsida</taxon>
        <taxon>Asparagales</taxon>
        <taxon>Asparagaceae</taxon>
        <taxon>Asparagoideae</taxon>
        <taxon>Asparagus</taxon>
    </lineage>
</organism>
<dbReference type="AlphaFoldDB" id="A0A5P1E7D9"/>
<gene>
    <name evidence="2" type="ORF">A4U43_C09F13560</name>
</gene>
<evidence type="ECO:0000313" key="2">
    <source>
        <dbReference type="EMBL" id="ONK58488.1"/>
    </source>
</evidence>
<accession>A0A5P1E7D9</accession>
<sequence>MRPMSPIRPMAQLMPLLTVVLRFMSLMQSDVNLHLRLIIKIHHHMSKPWMFPLLNFSIPPLPQVSANFNYEFPHDKLPQDGSLHFQEQHDDIWDLRTLNGLLAYLDITDDDIHYNPPPGVDGANVLTLRKPANQTAEDA</sequence>
<evidence type="ECO:0000313" key="3">
    <source>
        <dbReference type="Proteomes" id="UP000243459"/>
    </source>
</evidence>
<proteinExistence type="predicted"/>
<protein>
    <recommendedName>
        <fullName evidence="4">Anaphase-promoting complex subunit 13</fullName>
    </recommendedName>
</protein>